<evidence type="ECO:0000313" key="11">
    <source>
        <dbReference type="Proteomes" id="UP000230481"/>
    </source>
</evidence>
<evidence type="ECO:0000256" key="1">
    <source>
        <dbReference type="ARBA" id="ARBA00004651"/>
    </source>
</evidence>
<comment type="subcellular location">
    <subcellularLocation>
        <location evidence="1 8">Cell membrane</location>
        <topology evidence="1 8">Multi-pass membrane protein</topology>
    </subcellularLocation>
</comment>
<comment type="similarity">
    <text evidence="2">Belongs to the binding-protein-dependent transport system permease family. CysTW subfamily.</text>
</comment>
<dbReference type="PANTHER" id="PTHR43848">
    <property type="entry name" value="PUTRESCINE TRANSPORT SYSTEM PERMEASE PROTEIN POTI"/>
    <property type="match status" value="1"/>
</dbReference>
<dbReference type="AlphaFoldDB" id="A0A2M6WVS1"/>
<evidence type="ECO:0000259" key="9">
    <source>
        <dbReference type="PROSITE" id="PS50928"/>
    </source>
</evidence>
<dbReference type="Gene3D" id="1.10.3720.10">
    <property type="entry name" value="MetI-like"/>
    <property type="match status" value="1"/>
</dbReference>
<sequence>MHNKNLKNIFWWFIISVGIVILYLPLLANLIFSFHQRQFISYTLECCTFQWWKGALADPLFISTIFNSILLGLLSSFFAILIGLGMGFFLYRIPAVRNRLLFFLFIPAITPPLLAAFIFLLTQNFMQINPSLLYVMFAHVAVFSPIVVILLLNKFLTLNPDLESASKNLGASTFQSFRSIFVPLLFTEIVGTFLIVLLMSWNEFTIVWFVGGTQKTLSVAIWTMLGSQVTPEAYAIGSFLTIISIIIAAIGLKIYRIKEIL</sequence>
<feature type="domain" description="ABC transmembrane type-1" evidence="9">
    <location>
        <begin position="65"/>
        <end position="251"/>
    </location>
</feature>
<evidence type="ECO:0000256" key="5">
    <source>
        <dbReference type="ARBA" id="ARBA00022692"/>
    </source>
</evidence>
<evidence type="ECO:0000313" key="10">
    <source>
        <dbReference type="EMBL" id="PIT96899.1"/>
    </source>
</evidence>
<accession>A0A2M6WVS1</accession>
<keyword evidence="3 8" id="KW-0813">Transport</keyword>
<dbReference type="PROSITE" id="PS50928">
    <property type="entry name" value="ABC_TM1"/>
    <property type="match status" value="1"/>
</dbReference>
<feature type="transmembrane region" description="Helical" evidence="8">
    <location>
        <begin position="233"/>
        <end position="255"/>
    </location>
</feature>
<feature type="transmembrane region" description="Helical" evidence="8">
    <location>
        <begin position="69"/>
        <end position="91"/>
    </location>
</feature>
<name>A0A2M6WVS1_9BACT</name>
<comment type="caution">
    <text evidence="10">The sequence shown here is derived from an EMBL/GenBank/DDBJ whole genome shotgun (WGS) entry which is preliminary data.</text>
</comment>
<dbReference type="PANTHER" id="PTHR43848:SF2">
    <property type="entry name" value="PUTRESCINE TRANSPORT SYSTEM PERMEASE PROTEIN POTI"/>
    <property type="match status" value="1"/>
</dbReference>
<evidence type="ECO:0000256" key="4">
    <source>
        <dbReference type="ARBA" id="ARBA00022475"/>
    </source>
</evidence>
<evidence type="ECO:0000256" key="7">
    <source>
        <dbReference type="ARBA" id="ARBA00023136"/>
    </source>
</evidence>
<dbReference type="Pfam" id="PF00528">
    <property type="entry name" value="BPD_transp_1"/>
    <property type="match status" value="1"/>
</dbReference>
<feature type="transmembrane region" description="Helical" evidence="8">
    <location>
        <begin position="177"/>
        <end position="201"/>
    </location>
</feature>
<dbReference type="CDD" id="cd06261">
    <property type="entry name" value="TM_PBP2"/>
    <property type="match status" value="1"/>
</dbReference>
<keyword evidence="4" id="KW-1003">Cell membrane</keyword>
<evidence type="ECO:0000256" key="8">
    <source>
        <dbReference type="RuleBase" id="RU363032"/>
    </source>
</evidence>
<protein>
    <recommendedName>
        <fullName evidence="9">ABC transmembrane type-1 domain-containing protein</fullName>
    </recommendedName>
</protein>
<evidence type="ECO:0000256" key="2">
    <source>
        <dbReference type="ARBA" id="ARBA00007069"/>
    </source>
</evidence>
<evidence type="ECO:0000256" key="6">
    <source>
        <dbReference type="ARBA" id="ARBA00022989"/>
    </source>
</evidence>
<keyword evidence="6 8" id="KW-1133">Transmembrane helix</keyword>
<feature type="transmembrane region" description="Helical" evidence="8">
    <location>
        <begin position="9"/>
        <end position="32"/>
    </location>
</feature>
<dbReference type="InterPro" id="IPR000515">
    <property type="entry name" value="MetI-like"/>
</dbReference>
<dbReference type="InterPro" id="IPR035906">
    <property type="entry name" value="MetI-like_sf"/>
</dbReference>
<organism evidence="10 11">
    <name type="scientific">Candidatus Campbellbacteria bacterium CG10_big_fil_rev_8_21_14_0_10_35_52</name>
    <dbReference type="NCBI Taxonomy" id="1974527"/>
    <lineage>
        <taxon>Bacteria</taxon>
        <taxon>Candidatus Campbelliibacteriota</taxon>
    </lineage>
</organism>
<dbReference type="Proteomes" id="UP000230481">
    <property type="component" value="Unassembled WGS sequence"/>
</dbReference>
<keyword evidence="7 8" id="KW-0472">Membrane</keyword>
<gene>
    <name evidence="10" type="ORF">COT82_00685</name>
</gene>
<dbReference type="SUPFAM" id="SSF161098">
    <property type="entry name" value="MetI-like"/>
    <property type="match status" value="1"/>
</dbReference>
<keyword evidence="5 8" id="KW-0812">Transmembrane</keyword>
<dbReference type="EMBL" id="PFAA01000017">
    <property type="protein sequence ID" value="PIT96899.1"/>
    <property type="molecule type" value="Genomic_DNA"/>
</dbReference>
<dbReference type="InterPro" id="IPR051789">
    <property type="entry name" value="Bact_Polyamine_Transport"/>
</dbReference>
<dbReference type="GO" id="GO:0055085">
    <property type="term" value="P:transmembrane transport"/>
    <property type="evidence" value="ECO:0007669"/>
    <property type="project" value="InterPro"/>
</dbReference>
<proteinExistence type="inferred from homology"/>
<feature type="transmembrane region" description="Helical" evidence="8">
    <location>
        <begin position="100"/>
        <end position="121"/>
    </location>
</feature>
<feature type="transmembrane region" description="Helical" evidence="8">
    <location>
        <begin position="133"/>
        <end position="156"/>
    </location>
</feature>
<reference evidence="11" key="1">
    <citation type="submission" date="2017-09" db="EMBL/GenBank/DDBJ databases">
        <title>Depth-based differentiation of microbial function through sediment-hosted aquifers and enrichment of novel symbionts in the deep terrestrial subsurface.</title>
        <authorList>
            <person name="Probst A.J."/>
            <person name="Ladd B."/>
            <person name="Jarett J.K."/>
            <person name="Geller-Mcgrath D.E."/>
            <person name="Sieber C.M.K."/>
            <person name="Emerson J.B."/>
            <person name="Anantharaman K."/>
            <person name="Thomas B.C."/>
            <person name="Malmstrom R."/>
            <person name="Stieglmeier M."/>
            <person name="Klingl A."/>
            <person name="Woyke T."/>
            <person name="Ryan C.M."/>
            <person name="Banfield J.F."/>
        </authorList>
    </citation>
    <scope>NUCLEOTIDE SEQUENCE [LARGE SCALE GENOMIC DNA]</scope>
</reference>
<dbReference type="GO" id="GO:0005886">
    <property type="term" value="C:plasma membrane"/>
    <property type="evidence" value="ECO:0007669"/>
    <property type="project" value="UniProtKB-SubCell"/>
</dbReference>
<evidence type="ECO:0000256" key="3">
    <source>
        <dbReference type="ARBA" id="ARBA00022448"/>
    </source>
</evidence>